<dbReference type="KEGG" id="lpy:FIV34_00660"/>
<reference evidence="3 4" key="1">
    <citation type="submission" date="2019-06" db="EMBL/GenBank/DDBJ databases">
        <title>A complete genome sequence for Luteibacter pinisoli MAH-14.</title>
        <authorList>
            <person name="Baltrus D.A."/>
        </authorList>
    </citation>
    <scope>NUCLEOTIDE SEQUENCE [LARGE SCALE GENOMIC DNA]</scope>
    <source>
        <strain evidence="3 4">MAH-14</strain>
    </source>
</reference>
<accession>A0A4Y5YYF3</accession>
<dbReference type="OrthoDB" id="9790057at2"/>
<name>A0A4Y5YYF3_9GAMM</name>
<proteinExistence type="predicted"/>
<evidence type="ECO:0000259" key="2">
    <source>
        <dbReference type="Pfam" id="PF13472"/>
    </source>
</evidence>
<dbReference type="Pfam" id="PF13472">
    <property type="entry name" value="Lipase_GDSL_2"/>
    <property type="match status" value="1"/>
</dbReference>
<dbReference type="Gene3D" id="3.40.50.1110">
    <property type="entry name" value="SGNH hydrolase"/>
    <property type="match status" value="1"/>
</dbReference>
<evidence type="ECO:0000313" key="4">
    <source>
        <dbReference type="Proteomes" id="UP000316093"/>
    </source>
</evidence>
<organism evidence="3 4">
    <name type="scientific">Luteibacter pinisoli</name>
    <dbReference type="NCBI Taxonomy" id="2589080"/>
    <lineage>
        <taxon>Bacteria</taxon>
        <taxon>Pseudomonadati</taxon>
        <taxon>Pseudomonadota</taxon>
        <taxon>Gammaproteobacteria</taxon>
        <taxon>Lysobacterales</taxon>
        <taxon>Rhodanobacteraceae</taxon>
        <taxon>Luteibacter</taxon>
    </lineage>
</organism>
<dbReference type="EMBL" id="CP041046">
    <property type="protein sequence ID" value="QDE37814.1"/>
    <property type="molecule type" value="Genomic_DNA"/>
</dbReference>
<dbReference type="RefSeq" id="WP_139978664.1">
    <property type="nucleotide sequence ID" value="NZ_CP041046.1"/>
</dbReference>
<dbReference type="GO" id="GO:0004622">
    <property type="term" value="F:phosphatidylcholine lysophospholipase activity"/>
    <property type="evidence" value="ECO:0007669"/>
    <property type="project" value="TreeGrafter"/>
</dbReference>
<dbReference type="Proteomes" id="UP000316093">
    <property type="component" value="Chromosome"/>
</dbReference>
<dbReference type="SUPFAM" id="SSF52266">
    <property type="entry name" value="SGNH hydrolase"/>
    <property type="match status" value="1"/>
</dbReference>
<dbReference type="InterPro" id="IPR051532">
    <property type="entry name" value="Ester_Hydrolysis_Enzymes"/>
</dbReference>
<feature type="chain" id="PRO_5021254243" description="SGNH hydrolase-type esterase domain-containing protein" evidence="1">
    <location>
        <begin position="20"/>
        <end position="235"/>
    </location>
</feature>
<dbReference type="InterPro" id="IPR013830">
    <property type="entry name" value="SGNH_hydro"/>
</dbReference>
<dbReference type="CDD" id="cd04502">
    <property type="entry name" value="SGNH_hydrolase_like_7"/>
    <property type="match status" value="1"/>
</dbReference>
<sequence>MKRLTILLTLLFLAFGASAKDNDHAKWEPDIQAFEAADKASPPPQNAVLFIGSSSIRFWKTLATDFPGYKVINRGFGGSDLDDATAFADRIVKPYHPAAIVVYAGDNDLQGGDTPEQVRDDFTAFVAKVREYQPNVPIAFISIKPSVARVNLLPQIDLANQLVRDQAMKEKGVAFLDVAPAMVDANGKPKPDLFIDDGLHMNLKGYALWVAQVGPWLVDHATAAQVKQSPNAAPK</sequence>
<feature type="signal peptide" evidence="1">
    <location>
        <begin position="1"/>
        <end position="19"/>
    </location>
</feature>
<dbReference type="PANTHER" id="PTHR30383">
    <property type="entry name" value="THIOESTERASE 1/PROTEASE 1/LYSOPHOSPHOLIPASE L1"/>
    <property type="match status" value="1"/>
</dbReference>
<feature type="domain" description="SGNH hydrolase-type esterase" evidence="2">
    <location>
        <begin position="60"/>
        <end position="208"/>
    </location>
</feature>
<dbReference type="PANTHER" id="PTHR30383:SF5">
    <property type="entry name" value="SGNH HYDROLASE-TYPE ESTERASE DOMAIN-CONTAINING PROTEIN"/>
    <property type="match status" value="1"/>
</dbReference>
<evidence type="ECO:0000313" key="3">
    <source>
        <dbReference type="EMBL" id="QDE37814.1"/>
    </source>
</evidence>
<dbReference type="InterPro" id="IPR036514">
    <property type="entry name" value="SGNH_hydro_sf"/>
</dbReference>
<keyword evidence="1" id="KW-0732">Signal</keyword>
<evidence type="ECO:0000256" key="1">
    <source>
        <dbReference type="SAM" id="SignalP"/>
    </source>
</evidence>
<gene>
    <name evidence="3" type="ORF">FIV34_00660</name>
</gene>
<dbReference type="AlphaFoldDB" id="A0A4Y5YYF3"/>
<keyword evidence="4" id="KW-1185">Reference proteome</keyword>
<protein>
    <recommendedName>
        <fullName evidence="2">SGNH hydrolase-type esterase domain-containing protein</fullName>
    </recommendedName>
</protein>